<sequence length="343" mass="38445">MAIMRTRSLLTSPSEAPPPSPIPTGKGSRSAANSIFSENLTRSLKIPKLSLPEYVHRSVPADIDRESLASREPDSVKRILRCAAEFGVFRISRHGICVEELRSALGESDAVFRIPDCKSKGCRQDYGGREEFVWRRFEKEVEERARKVIGAGKYRRLSQMIDSVAKQLEAIAGELAEVISQGANKQLIHKGIQPRESTLSLYRYDHDAFMGEPPPLSSDRHRESRYEHAISLHLLVDQCEFHVQSERGPLSFNAGPDSIVVTIGTQLEEWSLGEFKSAHGHGELTFEPNLSSTGASFSIELNCLPSRFSHGFGKINKTILIADQILFVIIIVLVYNIFKFIFY</sequence>
<dbReference type="InterPro" id="IPR027443">
    <property type="entry name" value="IPNS-like_sf"/>
</dbReference>
<keyword evidence="2" id="KW-1133">Transmembrane helix</keyword>
<dbReference type="AlphaFoldDB" id="A0A834GW30"/>
<feature type="transmembrane region" description="Helical" evidence="2">
    <location>
        <begin position="319"/>
        <end position="338"/>
    </location>
</feature>
<accession>A0A834GW30</accession>
<dbReference type="Gene3D" id="2.60.120.330">
    <property type="entry name" value="B-lactam Antibiotic, Isopenicillin N Synthase, Chain"/>
    <property type="match status" value="1"/>
</dbReference>
<dbReference type="Proteomes" id="UP000626092">
    <property type="component" value="Unassembled WGS sequence"/>
</dbReference>
<name>A0A834GW30_RHOSS</name>
<dbReference type="OrthoDB" id="1523082at2759"/>
<evidence type="ECO:0000313" key="3">
    <source>
        <dbReference type="EMBL" id="KAF7142261.1"/>
    </source>
</evidence>
<feature type="region of interest" description="Disordered" evidence="1">
    <location>
        <begin position="1"/>
        <end position="31"/>
    </location>
</feature>
<comment type="caution">
    <text evidence="3">The sequence shown here is derived from an EMBL/GenBank/DDBJ whole genome shotgun (WGS) entry which is preliminary data.</text>
</comment>
<evidence type="ECO:0000313" key="4">
    <source>
        <dbReference type="Proteomes" id="UP000626092"/>
    </source>
</evidence>
<dbReference type="PANTHER" id="PTHR34945:SF4">
    <property type="entry name" value="2-OXOGLUTARATE (2OG) AND FE(II)-DEPENDENT OXYGENASE SUPERFAMILY PROTEIN"/>
    <property type="match status" value="1"/>
</dbReference>
<keyword evidence="4" id="KW-1185">Reference proteome</keyword>
<dbReference type="EMBL" id="WJXA01000005">
    <property type="protein sequence ID" value="KAF7142261.1"/>
    <property type="molecule type" value="Genomic_DNA"/>
</dbReference>
<dbReference type="PANTHER" id="PTHR34945">
    <property type="entry name" value="2-OXOGLUTARATE (2OG) AND FE(II)-DEPENDENT OXYGENASE SUPERFAMILY PROTEIN"/>
    <property type="match status" value="1"/>
</dbReference>
<protein>
    <submittedName>
        <fullName evidence="3">Uncharacterized protein</fullName>
    </submittedName>
</protein>
<reference evidence="3" key="1">
    <citation type="submission" date="2019-11" db="EMBL/GenBank/DDBJ databases">
        <authorList>
            <person name="Liu Y."/>
            <person name="Hou J."/>
            <person name="Li T.-Q."/>
            <person name="Guan C.-H."/>
            <person name="Wu X."/>
            <person name="Wu H.-Z."/>
            <person name="Ling F."/>
            <person name="Zhang R."/>
            <person name="Shi X.-G."/>
            <person name="Ren J.-P."/>
            <person name="Chen E.-F."/>
            <person name="Sun J.-M."/>
        </authorList>
    </citation>
    <scope>NUCLEOTIDE SEQUENCE</scope>
    <source>
        <strain evidence="3">Adult_tree_wgs_1</strain>
        <tissue evidence="3">Leaves</tissue>
    </source>
</reference>
<keyword evidence="2" id="KW-0812">Transmembrane</keyword>
<gene>
    <name evidence="3" type="ORF">RHSIM_Rhsim05G0229500</name>
</gene>
<evidence type="ECO:0000256" key="1">
    <source>
        <dbReference type="SAM" id="MobiDB-lite"/>
    </source>
</evidence>
<keyword evidence="2" id="KW-0472">Membrane</keyword>
<organism evidence="3 4">
    <name type="scientific">Rhododendron simsii</name>
    <name type="common">Sims's rhododendron</name>
    <dbReference type="NCBI Taxonomy" id="118357"/>
    <lineage>
        <taxon>Eukaryota</taxon>
        <taxon>Viridiplantae</taxon>
        <taxon>Streptophyta</taxon>
        <taxon>Embryophyta</taxon>
        <taxon>Tracheophyta</taxon>
        <taxon>Spermatophyta</taxon>
        <taxon>Magnoliopsida</taxon>
        <taxon>eudicotyledons</taxon>
        <taxon>Gunneridae</taxon>
        <taxon>Pentapetalae</taxon>
        <taxon>asterids</taxon>
        <taxon>Ericales</taxon>
        <taxon>Ericaceae</taxon>
        <taxon>Ericoideae</taxon>
        <taxon>Rhodoreae</taxon>
        <taxon>Rhododendron</taxon>
    </lineage>
</organism>
<evidence type="ECO:0000256" key="2">
    <source>
        <dbReference type="SAM" id="Phobius"/>
    </source>
</evidence>
<dbReference type="SUPFAM" id="SSF51197">
    <property type="entry name" value="Clavaminate synthase-like"/>
    <property type="match status" value="1"/>
</dbReference>
<proteinExistence type="predicted"/>